<dbReference type="EMBL" id="JAUYZG010000001">
    <property type="protein sequence ID" value="KAK2917123.1"/>
    <property type="molecule type" value="Genomic_DNA"/>
</dbReference>
<reference evidence="2" key="1">
    <citation type="submission" date="2023-08" db="EMBL/GenBank/DDBJ databases">
        <title>Chromosome-level Genome Assembly of mud carp (Cirrhinus molitorella).</title>
        <authorList>
            <person name="Liu H."/>
        </authorList>
    </citation>
    <scope>NUCLEOTIDE SEQUENCE</scope>
    <source>
        <strain evidence="2">Prfri</strain>
        <tissue evidence="2">Muscle</tissue>
    </source>
</reference>
<sequence length="269" mass="30352">MSNITVMCGEIQTDGGFEFELPSDLLSQTLNPDCEQSWYLQDGSLIVDPSDPQRLIDPVISVSSDRLVTSRCVNLNYQIICDSADGQIKSIYRHQCFRHCIMDIVNITCAEIQTAVGFVYVILPVIMNHTNNPDCEQSWCLEDGRLIADPSDPQRLIDPVISVSSDRVVTSLCVNLNYQIICDSADELLQAMFRAGNPFVLCLRNETAATPNSVTPDLQHSDQLWWVLAVFIIVLLVLMCFLLRKRIFRCFLKREGSENRDPESDEGQI</sequence>
<evidence type="ECO:0000313" key="3">
    <source>
        <dbReference type="Proteomes" id="UP001187343"/>
    </source>
</evidence>
<accession>A0AA88TYT9</accession>
<comment type="caution">
    <text evidence="2">The sequence shown here is derived from an EMBL/GenBank/DDBJ whole genome shotgun (WGS) entry which is preliminary data.</text>
</comment>
<protein>
    <submittedName>
        <fullName evidence="2">Uncharacterized protein</fullName>
    </submittedName>
</protein>
<gene>
    <name evidence="2" type="ORF">Q8A67_001497</name>
</gene>
<evidence type="ECO:0000256" key="1">
    <source>
        <dbReference type="SAM" id="Phobius"/>
    </source>
</evidence>
<feature type="transmembrane region" description="Helical" evidence="1">
    <location>
        <begin position="224"/>
        <end position="243"/>
    </location>
</feature>
<keyword evidence="1" id="KW-0812">Transmembrane</keyword>
<dbReference type="Proteomes" id="UP001187343">
    <property type="component" value="Unassembled WGS sequence"/>
</dbReference>
<dbReference type="AlphaFoldDB" id="A0AA88TYT9"/>
<keyword evidence="3" id="KW-1185">Reference proteome</keyword>
<name>A0AA88TYT9_9TELE</name>
<keyword evidence="1" id="KW-1133">Transmembrane helix</keyword>
<organism evidence="2 3">
    <name type="scientific">Cirrhinus molitorella</name>
    <name type="common">mud carp</name>
    <dbReference type="NCBI Taxonomy" id="172907"/>
    <lineage>
        <taxon>Eukaryota</taxon>
        <taxon>Metazoa</taxon>
        <taxon>Chordata</taxon>
        <taxon>Craniata</taxon>
        <taxon>Vertebrata</taxon>
        <taxon>Euteleostomi</taxon>
        <taxon>Actinopterygii</taxon>
        <taxon>Neopterygii</taxon>
        <taxon>Teleostei</taxon>
        <taxon>Ostariophysi</taxon>
        <taxon>Cypriniformes</taxon>
        <taxon>Cyprinidae</taxon>
        <taxon>Labeoninae</taxon>
        <taxon>Labeonini</taxon>
        <taxon>Cirrhinus</taxon>
    </lineage>
</organism>
<keyword evidence="1" id="KW-0472">Membrane</keyword>
<proteinExistence type="predicted"/>
<evidence type="ECO:0000313" key="2">
    <source>
        <dbReference type="EMBL" id="KAK2917123.1"/>
    </source>
</evidence>